<dbReference type="SUPFAM" id="SSF55347">
    <property type="entry name" value="Glyceraldehyde-3-phosphate dehydrogenase-like, C-terminal domain"/>
    <property type="match status" value="1"/>
</dbReference>
<keyword evidence="2" id="KW-0560">Oxidoreductase</keyword>
<evidence type="ECO:0000259" key="4">
    <source>
        <dbReference type="Pfam" id="PF03435"/>
    </source>
</evidence>
<evidence type="ECO:0000256" key="3">
    <source>
        <dbReference type="ARBA" id="ARBA00023154"/>
    </source>
</evidence>
<dbReference type="SUPFAM" id="SSF51735">
    <property type="entry name" value="NAD(P)-binding Rossmann-fold domains"/>
    <property type="match status" value="1"/>
</dbReference>
<dbReference type="GO" id="GO:0004753">
    <property type="term" value="F:saccharopine dehydrogenase activity"/>
    <property type="evidence" value="ECO:0007669"/>
    <property type="project" value="TreeGrafter"/>
</dbReference>
<feature type="domain" description="Saccharopine dehydrogenase NADP binding" evidence="4">
    <location>
        <begin position="6"/>
        <end position="121"/>
    </location>
</feature>
<reference evidence="6 7" key="1">
    <citation type="submission" date="2018-05" db="EMBL/GenBank/DDBJ databases">
        <title>Genome sequencing and assembly of the regulated plant pathogen Lachnellula willkommii and related sister species for the development of diagnostic species identification markers.</title>
        <authorList>
            <person name="Giroux E."/>
            <person name="Bilodeau G."/>
        </authorList>
    </citation>
    <scope>NUCLEOTIDE SEQUENCE [LARGE SCALE GENOMIC DNA]</scope>
    <source>
        <strain evidence="6 7">CBS 172.35</strain>
    </source>
</reference>
<evidence type="ECO:0000313" key="6">
    <source>
        <dbReference type="EMBL" id="TVY91208.1"/>
    </source>
</evidence>
<name>A0A559ME68_9HELO</name>
<dbReference type="Pfam" id="PF16653">
    <property type="entry name" value="Sacchrp_dh_C"/>
    <property type="match status" value="1"/>
</dbReference>
<proteinExistence type="predicted"/>
<dbReference type="AlphaFoldDB" id="A0A559ME68"/>
<evidence type="ECO:0000259" key="5">
    <source>
        <dbReference type="Pfam" id="PF16653"/>
    </source>
</evidence>
<dbReference type="Gene3D" id="1.10.1870.10">
    <property type="entry name" value="Domain 3, Saccharopine reductase"/>
    <property type="match status" value="1"/>
</dbReference>
<dbReference type="GO" id="GO:0005737">
    <property type="term" value="C:cytoplasm"/>
    <property type="evidence" value="ECO:0007669"/>
    <property type="project" value="TreeGrafter"/>
</dbReference>
<dbReference type="Pfam" id="PF03435">
    <property type="entry name" value="Sacchrp_dh_NADP"/>
    <property type="match status" value="1"/>
</dbReference>
<gene>
    <name evidence="6" type="primary">lys9</name>
    <name evidence="6" type="ORF">LAWI1_G003227</name>
</gene>
<keyword evidence="3" id="KW-0028">Amino-acid biosynthesis</keyword>
<dbReference type="InterPro" id="IPR032095">
    <property type="entry name" value="Sacchrp_dh-like_C"/>
</dbReference>
<sequence length="330" mass="36029">MASIKILVLGSGMFARPCVEYLSRSPKSEISVGCRTLKTAEILVNGLARTKAIQIDVNCDEDLDKAIAASNVVISLVPFVYHAKIIKIAIANKVNVVTTSYVSPAIRAQDEHAKKAGVVVINEVGVDPGVDHLYAIKTIDEVHSQDGKIKEFYSYCGGLPAPQNNDNPLGMKFSWSPRGVFLSQCNSASFLKDDKRVDIPAADLMANAVPEFYGIPEAHTVIRGSLRYDGNPQLTRALLKTGWLDAEPKEWLSTATPWAETTARATNAKDSNERSLISKIKEICSYTGEKELDLIISGFRWMGLLSDGKATVQGTLLDTLAKHLEKTMSF</sequence>
<accession>A0A559ME68</accession>
<dbReference type="Gene3D" id="3.30.360.10">
    <property type="entry name" value="Dihydrodipicolinate Reductase, domain 2"/>
    <property type="match status" value="1"/>
</dbReference>
<evidence type="ECO:0000256" key="2">
    <source>
        <dbReference type="ARBA" id="ARBA00023002"/>
    </source>
</evidence>
<organism evidence="6 7">
    <name type="scientific">Lachnellula willkommii</name>
    <dbReference type="NCBI Taxonomy" id="215461"/>
    <lineage>
        <taxon>Eukaryota</taxon>
        <taxon>Fungi</taxon>
        <taxon>Dikarya</taxon>
        <taxon>Ascomycota</taxon>
        <taxon>Pezizomycotina</taxon>
        <taxon>Leotiomycetes</taxon>
        <taxon>Helotiales</taxon>
        <taxon>Lachnaceae</taxon>
        <taxon>Lachnellula</taxon>
    </lineage>
</organism>
<protein>
    <submittedName>
        <fullName evidence="6">Saccharopine dehydrogenase [NADP(+),L-glutamate-forming]</fullName>
    </submittedName>
</protein>
<keyword evidence="1" id="KW-0521">NADP</keyword>
<dbReference type="PANTHER" id="PTHR11133">
    <property type="entry name" value="SACCHAROPINE DEHYDROGENASE"/>
    <property type="match status" value="1"/>
</dbReference>
<evidence type="ECO:0000256" key="1">
    <source>
        <dbReference type="ARBA" id="ARBA00022857"/>
    </source>
</evidence>
<dbReference type="InterPro" id="IPR051168">
    <property type="entry name" value="AASS"/>
</dbReference>
<dbReference type="GO" id="GO:0019878">
    <property type="term" value="P:lysine biosynthetic process via aminoadipic acid"/>
    <property type="evidence" value="ECO:0007669"/>
    <property type="project" value="TreeGrafter"/>
</dbReference>
<dbReference type="Gene3D" id="3.40.50.720">
    <property type="entry name" value="NAD(P)-binding Rossmann-like Domain"/>
    <property type="match status" value="1"/>
</dbReference>
<keyword evidence="3" id="KW-0457">Lysine biosynthesis</keyword>
<dbReference type="InterPro" id="IPR005097">
    <property type="entry name" value="Sacchrp_dh_NADP-bd"/>
</dbReference>
<dbReference type="EMBL" id="QGML01000616">
    <property type="protein sequence ID" value="TVY91208.1"/>
    <property type="molecule type" value="Genomic_DNA"/>
</dbReference>
<dbReference type="Proteomes" id="UP000315522">
    <property type="component" value="Unassembled WGS sequence"/>
</dbReference>
<feature type="domain" description="Saccharopine dehydrogenase-like C-terminal" evidence="5">
    <location>
        <begin position="125"/>
        <end position="330"/>
    </location>
</feature>
<dbReference type="InterPro" id="IPR036291">
    <property type="entry name" value="NAD(P)-bd_dom_sf"/>
</dbReference>
<dbReference type="PANTHER" id="PTHR11133:SF22">
    <property type="entry name" value="ALPHA-AMINOADIPIC SEMIALDEHYDE SYNTHASE, MITOCHONDRIAL"/>
    <property type="match status" value="1"/>
</dbReference>
<dbReference type="FunFam" id="3.40.50.720:FF:000072">
    <property type="entry name" value="Saccharopine dehydrogenase [NADP(+), L-glutamate-forming]"/>
    <property type="match status" value="1"/>
</dbReference>
<comment type="caution">
    <text evidence="6">The sequence shown here is derived from an EMBL/GenBank/DDBJ whole genome shotgun (WGS) entry which is preliminary data.</text>
</comment>
<evidence type="ECO:0000313" key="7">
    <source>
        <dbReference type="Proteomes" id="UP000315522"/>
    </source>
</evidence>
<keyword evidence="7" id="KW-1185">Reference proteome</keyword>